<dbReference type="SUPFAM" id="SSF55729">
    <property type="entry name" value="Acyl-CoA N-acyltransferases (Nat)"/>
    <property type="match status" value="1"/>
</dbReference>
<evidence type="ECO:0000313" key="5">
    <source>
        <dbReference type="Proteomes" id="UP000190813"/>
    </source>
</evidence>
<sequence length="163" mass="17742">MNREIIITTIQAADDSALASMIRGVFDEYGAPTEGTVYVDPTTDHLSKVFDTSGSVLFVAKDGDKVVGSCGLYPTEGLPEGHVELVKFYISGEARGTGIGRLFMEKCYEQAEKFGYSHIYLESLPAFGKAISIYEKQGFEQLSAPLGNSGHTGCDIWMLKKIV</sequence>
<comment type="caution">
    <text evidence="4">The sequence shown here is derived from an EMBL/GenBank/DDBJ whole genome shotgun (WGS) entry which is preliminary data.</text>
</comment>
<evidence type="ECO:0000313" key="4">
    <source>
        <dbReference type="EMBL" id="OPC69067.1"/>
    </source>
</evidence>
<dbReference type="Proteomes" id="UP000190813">
    <property type="component" value="Unassembled WGS sequence"/>
</dbReference>
<evidence type="ECO:0000256" key="1">
    <source>
        <dbReference type="ARBA" id="ARBA00022679"/>
    </source>
</evidence>
<dbReference type="AlphaFoldDB" id="A0A1T3MWT3"/>
<protein>
    <submittedName>
        <fullName evidence="4">Acetyltransferase</fullName>
    </submittedName>
</protein>
<dbReference type="PROSITE" id="PS51186">
    <property type="entry name" value="GNAT"/>
    <property type="match status" value="1"/>
</dbReference>
<dbReference type="GO" id="GO:0016747">
    <property type="term" value="F:acyltransferase activity, transferring groups other than amino-acyl groups"/>
    <property type="evidence" value="ECO:0007669"/>
    <property type="project" value="InterPro"/>
</dbReference>
<dbReference type="InterPro" id="IPR016181">
    <property type="entry name" value="Acyl_CoA_acyltransferase"/>
</dbReference>
<evidence type="ECO:0000259" key="3">
    <source>
        <dbReference type="PROSITE" id="PS51186"/>
    </source>
</evidence>
<gene>
    <name evidence="4" type="ORF">BAZ10_18585</name>
</gene>
<name>A0A1T3MWT3_9FLAO</name>
<accession>A0A1T3MWT3</accession>
<organism evidence="4 5">
    <name type="scientific">Elizabethkingia occulta</name>
    <dbReference type="NCBI Taxonomy" id="1867263"/>
    <lineage>
        <taxon>Bacteria</taxon>
        <taxon>Pseudomonadati</taxon>
        <taxon>Bacteroidota</taxon>
        <taxon>Flavobacteriia</taxon>
        <taxon>Flavobacteriales</taxon>
        <taxon>Weeksellaceae</taxon>
        <taxon>Elizabethkingia</taxon>
    </lineage>
</organism>
<dbReference type="Gene3D" id="3.40.630.30">
    <property type="match status" value="1"/>
</dbReference>
<dbReference type="PANTHER" id="PTHR43877">
    <property type="entry name" value="AMINOALKYLPHOSPHONATE N-ACETYLTRANSFERASE-RELATED-RELATED"/>
    <property type="match status" value="1"/>
</dbReference>
<dbReference type="InterPro" id="IPR050832">
    <property type="entry name" value="Bact_Acetyltransf"/>
</dbReference>
<reference evidence="4 5" key="1">
    <citation type="submission" date="2016-06" db="EMBL/GenBank/DDBJ databases">
        <title>Revisiting the taxonomy of the Elizabethkingia Genus based on Whole-Genome Sequencing, Optical Mapping, and MALDI-TOF.</title>
        <authorList>
            <person name="Nicholson A.C."/>
        </authorList>
    </citation>
    <scope>NUCLEOTIDE SEQUENCE [LARGE SCALE GENOMIC DNA]</scope>
    <source>
        <strain evidence="4 5">G4070</strain>
    </source>
</reference>
<dbReference type="PANTHER" id="PTHR43877:SF2">
    <property type="entry name" value="AMINOALKYLPHOSPHONATE N-ACETYLTRANSFERASE-RELATED"/>
    <property type="match status" value="1"/>
</dbReference>
<keyword evidence="2" id="KW-0012">Acyltransferase</keyword>
<dbReference type="Pfam" id="PF00583">
    <property type="entry name" value="Acetyltransf_1"/>
    <property type="match status" value="1"/>
</dbReference>
<evidence type="ECO:0000256" key="2">
    <source>
        <dbReference type="ARBA" id="ARBA00023315"/>
    </source>
</evidence>
<keyword evidence="1 4" id="KW-0808">Transferase</keyword>
<proteinExistence type="predicted"/>
<keyword evidence="5" id="KW-1185">Reference proteome</keyword>
<feature type="domain" description="N-acetyltransferase" evidence="3">
    <location>
        <begin position="5"/>
        <end position="163"/>
    </location>
</feature>
<dbReference type="CDD" id="cd04301">
    <property type="entry name" value="NAT_SF"/>
    <property type="match status" value="1"/>
</dbReference>
<dbReference type="InterPro" id="IPR000182">
    <property type="entry name" value="GNAT_dom"/>
</dbReference>
<dbReference type="EMBL" id="MAHX01000003">
    <property type="protein sequence ID" value="OPC69067.1"/>
    <property type="molecule type" value="Genomic_DNA"/>
</dbReference>
<dbReference type="RefSeq" id="WP_078770567.1">
    <property type="nucleotide sequence ID" value="NZ_CBCSBR010000011.1"/>
</dbReference>